<accession>A0ABR2VMH6</accession>
<evidence type="ECO:0000313" key="3">
    <source>
        <dbReference type="Proteomes" id="UP001479436"/>
    </source>
</evidence>
<keyword evidence="2" id="KW-0378">Hydrolase</keyword>
<keyword evidence="3" id="KW-1185">Reference proteome</keyword>
<dbReference type="GO" id="GO:0004252">
    <property type="term" value="F:serine-type endopeptidase activity"/>
    <property type="evidence" value="ECO:0007669"/>
    <property type="project" value="UniProtKB-EC"/>
</dbReference>
<feature type="signal peptide" evidence="1">
    <location>
        <begin position="1"/>
        <end position="19"/>
    </location>
</feature>
<organism evidence="2 3">
    <name type="scientific">Basidiobolus ranarum</name>
    <dbReference type="NCBI Taxonomy" id="34480"/>
    <lineage>
        <taxon>Eukaryota</taxon>
        <taxon>Fungi</taxon>
        <taxon>Fungi incertae sedis</taxon>
        <taxon>Zoopagomycota</taxon>
        <taxon>Entomophthoromycotina</taxon>
        <taxon>Basidiobolomycetes</taxon>
        <taxon>Basidiobolales</taxon>
        <taxon>Basidiobolaceae</taxon>
        <taxon>Basidiobolus</taxon>
    </lineage>
</organism>
<gene>
    <name evidence="2" type="primary">KEX2_6</name>
    <name evidence="2" type="ORF">K7432_015947</name>
</gene>
<evidence type="ECO:0000313" key="2">
    <source>
        <dbReference type="EMBL" id="KAK9680414.1"/>
    </source>
</evidence>
<proteinExistence type="predicted"/>
<sequence>MWILNRNLFLLAFLSSGLTEGTFPIWYSARNHVTHDHYAIQMSESITPLEVSKLLGLEHVGKLHNLDGYHLFAALKEDLLKQDRLELLFETTTSYSPLQKRGEYGLNHINHVHKEQLRKRAKRGSVLPQQSHAGSSISQQVNRIGLRDPGFRKQWHLVSPLNSIKIKSPLQLYYIFSAQLGEFR</sequence>
<dbReference type="EMBL" id="JASJQH010009240">
    <property type="protein sequence ID" value="KAK9680414.1"/>
    <property type="molecule type" value="Genomic_DNA"/>
</dbReference>
<reference evidence="2 3" key="1">
    <citation type="submission" date="2023-04" db="EMBL/GenBank/DDBJ databases">
        <title>Genome of Basidiobolus ranarum AG-B5.</title>
        <authorList>
            <person name="Stajich J.E."/>
            <person name="Carter-House D."/>
            <person name="Gryganskyi A."/>
        </authorList>
    </citation>
    <scope>NUCLEOTIDE SEQUENCE [LARGE SCALE GENOMIC DNA]</scope>
    <source>
        <strain evidence="2 3">AG-B5</strain>
    </source>
</reference>
<dbReference type="Proteomes" id="UP001479436">
    <property type="component" value="Unassembled WGS sequence"/>
</dbReference>
<feature type="chain" id="PRO_5046577260" evidence="1">
    <location>
        <begin position="20"/>
        <end position="184"/>
    </location>
</feature>
<comment type="caution">
    <text evidence="2">The sequence shown here is derived from an EMBL/GenBank/DDBJ whole genome shotgun (WGS) entry which is preliminary data.</text>
</comment>
<evidence type="ECO:0000256" key="1">
    <source>
        <dbReference type="SAM" id="SignalP"/>
    </source>
</evidence>
<protein>
    <submittedName>
        <fullName evidence="2">Pheromone processing endoprotease</fullName>
        <ecNumber evidence="2">3.4.21.61</ecNumber>
    </submittedName>
</protein>
<dbReference type="EC" id="3.4.21.61" evidence="2"/>
<keyword evidence="1" id="KW-0732">Signal</keyword>
<name>A0ABR2VMH6_9FUNG</name>